<gene>
    <name evidence="2" type="ORF">BJG266_LOCUS1441</name>
</gene>
<evidence type="ECO:0000313" key="3">
    <source>
        <dbReference type="Proteomes" id="UP000663877"/>
    </source>
</evidence>
<dbReference type="InterPro" id="IPR025662">
    <property type="entry name" value="Sigma_54_int_dom_ATP-bd_1"/>
</dbReference>
<dbReference type="PROSITE" id="PS00675">
    <property type="entry name" value="SIGMA54_INTERACT_1"/>
    <property type="match status" value="1"/>
</dbReference>
<dbReference type="InterPro" id="IPR027417">
    <property type="entry name" value="P-loop_NTPase"/>
</dbReference>
<dbReference type="EMBL" id="CAJNOI010000003">
    <property type="protein sequence ID" value="CAF0734592.1"/>
    <property type="molecule type" value="Genomic_DNA"/>
</dbReference>
<dbReference type="SUPFAM" id="SSF52540">
    <property type="entry name" value="P-loop containing nucleoside triphosphate hydrolases"/>
    <property type="match status" value="1"/>
</dbReference>
<comment type="caution">
    <text evidence="2">The sequence shown here is derived from an EMBL/GenBank/DDBJ whole genome shotgun (WGS) entry which is preliminary data.</text>
</comment>
<evidence type="ECO:0000313" key="2">
    <source>
        <dbReference type="EMBL" id="CAF0734592.1"/>
    </source>
</evidence>
<organism evidence="2 3">
    <name type="scientific">Adineta steineri</name>
    <dbReference type="NCBI Taxonomy" id="433720"/>
    <lineage>
        <taxon>Eukaryota</taxon>
        <taxon>Metazoa</taxon>
        <taxon>Spiralia</taxon>
        <taxon>Gnathifera</taxon>
        <taxon>Rotifera</taxon>
        <taxon>Eurotatoria</taxon>
        <taxon>Bdelloidea</taxon>
        <taxon>Adinetida</taxon>
        <taxon>Adinetidae</taxon>
        <taxon>Adineta</taxon>
    </lineage>
</organism>
<proteinExistence type="predicted"/>
<protein>
    <submittedName>
        <fullName evidence="2">Uncharacterized protein</fullName>
    </submittedName>
</protein>
<dbReference type="InterPro" id="IPR031248">
    <property type="entry name" value="RNF213"/>
</dbReference>
<feature type="region of interest" description="Disordered" evidence="1">
    <location>
        <begin position="3060"/>
        <end position="3088"/>
    </location>
</feature>
<dbReference type="PANTHER" id="PTHR22605:SF1">
    <property type="entry name" value="RZ-TYPE DOMAIN-CONTAINING PROTEIN"/>
    <property type="match status" value="1"/>
</dbReference>
<dbReference type="PANTHER" id="PTHR22605">
    <property type="entry name" value="RZ-TYPE DOMAIN-CONTAINING PROTEIN"/>
    <property type="match status" value="1"/>
</dbReference>
<dbReference type="Proteomes" id="UP000663877">
    <property type="component" value="Unassembled WGS sequence"/>
</dbReference>
<sequence>MIFRVNDINNNQFGKLKRLFGTINSLNEKLFIKIKPEKIIKDDWLIDYDYHTPYDWLNLKQHDYQSLCEIGQNNKWSLYIWSRLVLLSMSGLDMSHIYEIVEELNKWMVKMEHEKYKENDPLTTIFINGVFENLIFTQSKSLLSLPNIQSMIQYIMDARNAKSPWINTKTVGEFEETVQQSIRTVLLLEGKSMYLFLRFLGISNVNKVDPLHYKFPLTISHINTIMGAQNPNDINISEIESKEDFFIRFIKQANNWLDWFEKFVDIFLYIIEWLKNHKMEKADELYREMCFARSDPTLTFSRMKSLIQELLKIFESLNHLPRLCDLFNCTQSFEIINPGTLSASDQYGSFITETKRFRPNDVFKIPANTAGEELLYIDDRRHVRWSFACEQKLYDIIVEFHLEGCIDEVFRLHEAISLSPNQGVLRGEFKTQRSGHLKIKATNHNKEFQHTLWYQMKSDPLSTCHLFHGIFHNHYQKYFSSSDTIIKKNDLIKLIEKVFSFIDHLLDGSISLAEMDELRTVFYDKNINVRAEVQKLFENQLAVNHSLLLLNTTSKTLSDEKTQQICKWVQTYQYYSHVNIIIDCVQKFHILSTEINDQSMHHLQNLTMVSDRLLGEISDTYNDVYRWFQKLSNEHLQLIKAMVAYPNVIEVVKKSNFYSADGLHRFQELRDNLTTQFQFQERNNMILNSWIITFTLCEPFVQNARDLKEFIDNVARLRLIDENSCEHVKVVNQNIQTINLWLSTEDSTMLDNALIMMEHLYKTGIVNIGLRRLINEESYYNIDYYFDKTSELIAKINENDKDQLKQQESIKFTLSMSDINDHRRQLTFGISDLLDNMAYQAILLEEQLKLLQMVEKVFSLYLKLEASGHPDFQCFEEHYEICDLYGHIKQILTNKKDQLDLELQEQLKEIIIERTEHFESIYHRLTGDYEKWIKDLEKYRHENKLLTLFSNRQIMIMIILLTQSITNNSIQQIFFEKVISDKNVQAHQSKLAIQCLTHYVQSLRMQNCNLTDVYERYRIDPGSKTDKSLNILSKFLNELFKNGKELFPENIILTENQQYIIKLDSNLNEIDSDSYCILLNIYRDYLPANYQILWCSSATEDDIQLFFLRVQLFHNLTFVVMDIDKMHHRLRTILWQEQDLLINRVEPHGPIYYFTRELITNRKGLRPFYVSPIHRDSSETHLQLIRLMKNKNIILPQIDIIYGTAGIGKTHQIRNEYSDNNLSCISINDKLNLTALISSFLSIESNNSHCEPLIYLNISIHAPFDQLNRVFFLLFICGSLNDITSGLTFSSSLQHPWKFIIEVPFSNTCQITPTKHFEQMLPVLSILSSKTLTEVTYENYQLFIGEEEELVARFLKAYESQTIDCLSQKMYDSDDDKPENDEPVDFDPLVDDDESRQYIYECLNQYVSDLPRNKIFQLSFTKFLYRRVRFFTGYYYRYNSSIPNLGSIAISQMIEEAKYLTQADFSSDDYHRIYLVYDPYFALHLLHNDWDSVPYSLKRIFKDGDPKREIIEQGRNYYIECLAWLIDIKYDIFETIMKETKFILTENFAYKLFHIHERKLTKLPLIIEGETGVGKTFLLKFYSSLLNAHISHGDINSNTTPKIRERTSLWLRNKIIIDIIQQHSNFLNVILPKLAPKLNEFDNNLNENNIYEANLPYLINIEDDEPERDVLTEIKQSLQTYEYDHNLLKIIWKTIVTVAATVDKSLSEQLIKALCEFVKSQLKNLPLIEASYKLENLLKNSNVLTMEKSIEIFDEFLVYTQIKSVFYRLLLHPGINEEKLVEFISPICELAIRVQNIELVVFFDEVNTSSCLGLFKEMFMDGTLHGKIIPKNIFFTAAINPSKPLETISNSYDQETFHVHRSDYLVHQLPESLENLKIIYGILNRNTLEDYIMQKIDTFTISSLKNPCQSLPLEKYAQDMLMRSILNAQDFCEKHLGRNSVSQREIQRCFNLIDFFWKLKYNNDDEPDASQCIALSLALIYYFRLPTKEDKSQRNDTTTPSREDLGDVLDRTLPDFCRTVQDELENFVNTENFSIPAGVAVNQAIREHIFAIVVSVATRTPLCIIGAPGQSKTLSFQIVLQNLQGPQLSTTSFCQRLLALDPFFCLGSKYSRSEDIAYVFDRAIKREEQYQKIRIDRRCVVFLDEASLPDENKMVLKVLHPYLDGCQVSFIAIANKSFDAANANRMICVYRSLPSQIEQQVLAYGCLGLPFDKKSSHNKNDLDNIIIGLCDGYRELLLRQDIPNIFHDRDFIYMLRELRFELSAATSTNNDEIKLNGIQPNALLRALEDNFNGINQDQFKSLIDIFFKAVQNKSLRFRLPTERPGKKIYRDVPTILHESMKLDSKRRRLYGRYKLVIDESEDESAIHLLLQAGILDADPNRTTVFRMSDFVDDIDNELNDVEILSSIKLCMEMGKTILMVNTSRIHDSLYDVFNQNFSIMATGDTRKIFSKVSIGAKTIDVVVHENFQCIVHVKRNELQTIPAPFLSRFQKYSLSINDFYRIRLQKLSKNEQDILKYVASKAQSFIVHFGREYFYSLNDNTLYSCLLSLIEMKSDGKYSLYPISHHYTQLSRQMNSFIEINHCDIQKSLLRIVLMKLIQLVSPESIILKLRTFEDKFAQWLSNVYFHEQEHFNIENFLQRLISNTSETIRSNGTVDNDRDERKVFCLTKLMIFTRTSSYILSMNQRSKQSFIRTNYRNDQDNILHADSKIVEILNLSIIENSSQLKNKFDEFRSNLQKIIFIITINTHFDQQRLHIPYIRQLIDSTEYAYNVKNAPNYKYFLMLIHSPAQDLYHQSCFPSIFLHNWDFYFFDTCATGSAFYLQKLLQLLSPNHELEVEQDNTFCDLNVLFEDCLWAFCSRIQILAPKLPRTMFRNTYTYEFYQCNINTIRKVKCLREILGESSELQKLLVNIYHQHLLTTKNSSKKIYDFIYQISKDILCGKRFDGLVESIQMETRHSFMNFVLNIFKIIVNNYGLETVYQLSNNRQIYGPLLNLIDFHSFVIENDNDNMFASQTKQDLIHFTTNYSCIPQTPLFHLFHQRIRSHANVIKSKYIHHNQTIQSTEQNRNSEDDSSNDFSNITTTSNNPYNDDDMTSLTFERFRYELLTFIKNDKILSDSINSITVYSYSKDLVSTSCAIIENNFDYDPIQYQQTVEFISRWLSLNDQNDCQLNTDEIDQNIWFLVHIYTTFEYEQTDLLSMYTACRIMHRFQSTQSPFIYLFSKQSVDRSELREIFFRSIFDQLWSNLCQLSSDNKENYKTWIYTYTFISKYYPSEKVLRRMQLIEIKCQIQLMNLIYLLFLNEKIYEPQNLVTNLLEKIQLNPRSDCLLLLPKIIDVIQEQNLDNSTWMIDMQQWIISICKSSQQPSEETLRFLLIYLNQSTTYLSLPMKQFLFDQLIELLSKTKDDKESKSDLWNHFSMISILIECVSNVDHYQIPFHPLIETNDQYEKTQVLLFDLYFFHLRNLLKYQNITIAFLNKGMLLKLSKIDAKEKKIMAENLFEQLKNYFLSVVTALLIINIESDQANVDAFLNALSTLMHDLFFIDSTTEYLPNYLKLFLSTIISKRSWDYLFNFLRSEKLRIINKDWTTTLYRLLQLNETDDHNSNLQLSHQIQFTFSMNGNKSSIFSNLHQPYEQLRTMIKTSIQKYNDENSWEELISWMRNLLDCEHSEIHNNQFKAMLLLNIYYDYYCTNRLESIRPLINILQESSFFSEKELSVFRALVDPEQYIIGYNSPDNTNSINKLFNMNCQTEFEVSLRHVLVNLMAMILSSGARSFLWTFVFDPLTLEKTYGFGSTYQSTIERNGLHYDCGCVISQDGVLERPLSTRDDRGLSVPAVYVAYFSTFGALAWHLLLCDDSVDNLCGPVLSPWAINTTADEHHETDQNMLTKICHFVYARLLSTFHFLSVQLNHDDACLLLTRCFEQMAYLTKCEQEWIQPVYTTFNEKQNAEQEFEKNVFYFVFNKLVDYKADINQRVLQSQIQVNLQKFTDQMPLVLDFQHFQTALHHSKTRSSSDFRLLRFILDSFNILKVTKIIIPLAQFYLLLHQTYIQLIKSDELLTLSLKELYERAEKCSDQFYNSFNQNEKENHRVIIQDGIDAVNNYHKFAYGLIQPGVCNQTQRFEKIDFDTPVNYLLTTNNSDEGNIIMRILSILVNYHNHILKLLSIEMNTNKGYENSILKFLVNDITSKEISILQVVSYGIGIILLDDQDCKWIERLCQASITSDEQYAFINVNSLFTFDFGYIQSQIIHIYLLFCQINHHHIIQTYQCYTEQLSTNLTITDNENLDLDEKYMLPFNDEQLDYEWNYLKSISLDNLYHSYTLLKQIASTLKTSLNDINQSDSLFDFLHLTDQDNDILERIQHCGTRDFPLCHFNHVIKLYAQSINGFEHLFTDISPLLRIPIDTQLDIELTKQFNEQILHTNNDNNIEKYQTMNQTITEFLNDLKNSKDLILQQSSQSFVETCHHLSIDNPILKWIPSEIRCENYVPLNIHLIRIRSILQETKVNVEEKMIILWQEETEIQRNDIDGISESEETNDQSNLSSLSSSRQNSTNEKNSRSSSLHEPEISDFEEFLVYDSLFQFDIKLVPCSSFTFLQQLHEHRTERITEPAAVSNAPKFIVTLPDGKPITIMCKLDKWQARLKKIFDDKHYDYNEFALIDENEIFVDLNMDNFILLQKSPAEYRIVKKESLVSVKFHFRSSEIEYVTTTTNQIGTIIKHFIDNIQSNSITNDTYLGFRNQYGEYIEDVSVGNLYNNNDKKVDITVIEKTFENNTLWEISLNELKIFLDLESTWEHVEKWLKDFCRKNDISINDYAFLLVKERIIFKKTESIGSTIDTKQLNLIDVINQQTVTSITLSYENKHESLQILTSMKVIQLLRNNNLREKLDINENTLKNFMMILEKENECLTLSEEQMQQTIETYCSTTNNLLHFRLFIPTTIVINYNEEKISLVLQTRNITIREILQMMDESMIVRRCLALKKTKRVLHENEILSDLSENEFYLIDKKDICRVCIGLSEVNINQCFTNNATINDMCKELKINLETQHVMYSNEIILSSEISLSCFQSETPVCFSITETNFPIRITVNNDQQHKSITFYCNSSITIERLCSLCCHLMCVIKDTAELTLPDGTTIDNEISLMDINDTMTEIELQLIAAPCLSCSITCSDRTIVLPCRSDQLISTLVNNLLEQLSISSDLMETYTLFALDTEETEIDFDISIEDIKGLFSSSSSSIISVELRK</sequence>
<dbReference type="GO" id="GO:0004842">
    <property type="term" value="F:ubiquitin-protein transferase activity"/>
    <property type="evidence" value="ECO:0007669"/>
    <property type="project" value="InterPro"/>
</dbReference>
<accession>A0A813NAX9</accession>
<evidence type="ECO:0000256" key="1">
    <source>
        <dbReference type="SAM" id="MobiDB-lite"/>
    </source>
</evidence>
<name>A0A813NAX9_9BILA</name>
<dbReference type="GO" id="GO:0016887">
    <property type="term" value="F:ATP hydrolysis activity"/>
    <property type="evidence" value="ECO:0007669"/>
    <property type="project" value="InterPro"/>
</dbReference>
<dbReference type="Gene3D" id="3.40.50.300">
    <property type="entry name" value="P-loop containing nucleotide triphosphate hydrolases"/>
    <property type="match status" value="1"/>
</dbReference>
<feature type="compositionally biased region" description="Low complexity" evidence="1">
    <location>
        <begin position="4537"/>
        <end position="4550"/>
    </location>
</feature>
<reference evidence="2" key="1">
    <citation type="submission" date="2021-02" db="EMBL/GenBank/DDBJ databases">
        <authorList>
            <person name="Nowell W R."/>
        </authorList>
    </citation>
    <scope>NUCLEOTIDE SEQUENCE</scope>
</reference>
<feature type="region of interest" description="Disordered" evidence="1">
    <location>
        <begin position="4530"/>
        <end position="4562"/>
    </location>
</feature>